<dbReference type="EMBL" id="CM009299">
    <property type="protein sequence ID" value="KAI9386979.1"/>
    <property type="molecule type" value="Genomic_DNA"/>
</dbReference>
<evidence type="ECO:0000313" key="1">
    <source>
        <dbReference type="EMBL" id="KAI9386979.1"/>
    </source>
</evidence>
<comment type="caution">
    <text evidence="1">The sequence shown here is derived from an EMBL/GenBank/DDBJ whole genome shotgun (WGS) entry which is preliminary data.</text>
</comment>
<organism evidence="1 2">
    <name type="scientific">Populus trichocarpa</name>
    <name type="common">Western balsam poplar</name>
    <name type="synonym">Populus balsamifera subsp. trichocarpa</name>
    <dbReference type="NCBI Taxonomy" id="3694"/>
    <lineage>
        <taxon>Eukaryota</taxon>
        <taxon>Viridiplantae</taxon>
        <taxon>Streptophyta</taxon>
        <taxon>Embryophyta</taxon>
        <taxon>Tracheophyta</taxon>
        <taxon>Spermatophyta</taxon>
        <taxon>Magnoliopsida</taxon>
        <taxon>eudicotyledons</taxon>
        <taxon>Gunneridae</taxon>
        <taxon>Pentapetalae</taxon>
        <taxon>rosids</taxon>
        <taxon>fabids</taxon>
        <taxon>Malpighiales</taxon>
        <taxon>Salicaceae</taxon>
        <taxon>Saliceae</taxon>
        <taxon>Populus</taxon>
    </lineage>
</organism>
<name>A0ACC0SC11_POPTR</name>
<gene>
    <name evidence="1" type="ORF">POPTR_010G101800v4</name>
</gene>
<accession>A0ACC0SC11</accession>
<protein>
    <submittedName>
        <fullName evidence="1">Uncharacterized protein</fullName>
    </submittedName>
</protein>
<keyword evidence="2" id="KW-1185">Reference proteome</keyword>
<evidence type="ECO:0000313" key="2">
    <source>
        <dbReference type="Proteomes" id="UP000006729"/>
    </source>
</evidence>
<reference evidence="1 2" key="1">
    <citation type="journal article" date="2006" name="Science">
        <title>The genome of black cottonwood, Populus trichocarpa (Torr. &amp; Gray).</title>
        <authorList>
            <person name="Tuskan G.A."/>
            <person name="Difazio S."/>
            <person name="Jansson S."/>
            <person name="Bohlmann J."/>
            <person name="Grigoriev I."/>
            <person name="Hellsten U."/>
            <person name="Putnam N."/>
            <person name="Ralph S."/>
            <person name="Rombauts S."/>
            <person name="Salamov A."/>
            <person name="Schein J."/>
            <person name="Sterck L."/>
            <person name="Aerts A."/>
            <person name="Bhalerao R.R."/>
            <person name="Bhalerao R.P."/>
            <person name="Blaudez D."/>
            <person name="Boerjan W."/>
            <person name="Brun A."/>
            <person name="Brunner A."/>
            <person name="Busov V."/>
            <person name="Campbell M."/>
            <person name="Carlson J."/>
            <person name="Chalot M."/>
            <person name="Chapman J."/>
            <person name="Chen G.L."/>
            <person name="Cooper D."/>
            <person name="Coutinho P.M."/>
            <person name="Couturier J."/>
            <person name="Covert S."/>
            <person name="Cronk Q."/>
            <person name="Cunningham R."/>
            <person name="Davis J."/>
            <person name="Degroeve S."/>
            <person name="Dejardin A."/>
            <person name="Depamphilis C."/>
            <person name="Detter J."/>
            <person name="Dirks B."/>
            <person name="Dubchak I."/>
            <person name="Duplessis S."/>
            <person name="Ehlting J."/>
            <person name="Ellis B."/>
            <person name="Gendler K."/>
            <person name="Goodstein D."/>
            <person name="Gribskov M."/>
            <person name="Grimwood J."/>
            <person name="Groover A."/>
            <person name="Gunter L."/>
            <person name="Hamberger B."/>
            <person name="Heinze B."/>
            <person name="Helariutta Y."/>
            <person name="Henrissat B."/>
            <person name="Holligan D."/>
            <person name="Holt R."/>
            <person name="Huang W."/>
            <person name="Islam-Faridi N."/>
            <person name="Jones S."/>
            <person name="Jones-Rhoades M."/>
            <person name="Jorgensen R."/>
            <person name="Joshi C."/>
            <person name="Kangasjarvi J."/>
            <person name="Karlsson J."/>
            <person name="Kelleher C."/>
            <person name="Kirkpatrick R."/>
            <person name="Kirst M."/>
            <person name="Kohler A."/>
            <person name="Kalluri U."/>
            <person name="Larimer F."/>
            <person name="Leebens-Mack J."/>
            <person name="Leple J.C."/>
            <person name="Locascio P."/>
            <person name="Lou Y."/>
            <person name="Lucas S."/>
            <person name="Martin F."/>
            <person name="Montanini B."/>
            <person name="Napoli C."/>
            <person name="Nelson D.R."/>
            <person name="Nelson C."/>
            <person name="Nieminen K."/>
            <person name="Nilsson O."/>
            <person name="Pereda V."/>
            <person name="Peter G."/>
            <person name="Philippe R."/>
            <person name="Pilate G."/>
            <person name="Poliakov A."/>
            <person name="Razumovskaya J."/>
            <person name="Richardson P."/>
            <person name="Rinaldi C."/>
            <person name="Ritland K."/>
            <person name="Rouze P."/>
            <person name="Ryaboy D."/>
            <person name="Schmutz J."/>
            <person name="Schrader J."/>
            <person name="Segerman B."/>
            <person name="Shin H."/>
            <person name="Siddiqui A."/>
            <person name="Sterky F."/>
            <person name="Terry A."/>
            <person name="Tsai C.J."/>
            <person name="Uberbacher E."/>
            <person name="Unneberg P."/>
            <person name="Vahala J."/>
            <person name="Wall K."/>
            <person name="Wessler S."/>
            <person name="Yang G."/>
            <person name="Yin T."/>
            <person name="Douglas C."/>
            <person name="Marra M."/>
            <person name="Sandberg G."/>
            <person name="Van de Peer Y."/>
            <person name="Rokhsar D."/>
        </authorList>
    </citation>
    <scope>NUCLEOTIDE SEQUENCE [LARGE SCALE GENOMIC DNA]</scope>
    <source>
        <strain evidence="2">cv. Nisqually</strain>
    </source>
</reference>
<sequence length="380" mass="43415">MSWLRFFGMRKSLICFLLCDLTPISSSKSIWHIRYHSSSGPWSKNTIVYSIISIFKRQALEKREMSTLPKPSMQTSSRDDAVQLNRAFKGLGCDTAVVVNVLGNRNASQRDSIQQEYETLFSDDLKKQLALELHGHLKKAVLLWMKSPVERDVTTLRQALTGPIIDIKTATEIICTRISSQIRQIKQVYTPTFGTLLEYDIGYHTSGDHRKFLLAYIDTTRYDGPEIERVLVEEDAIAISKIEVKKSGMDESTFIQIFTERSSAHLAALASAYHKMFRKELRKTIKRETSGNFKYALLTILEYAVDPTKHYATMLRKAMKGLGTDDSTLIRILATRAEIDLQKIKEDYLKSYKRPLVEVVHSDTSGYYRAFLLSLLGSKF</sequence>
<proteinExistence type="predicted"/>
<dbReference type="Proteomes" id="UP000006729">
    <property type="component" value="Chromosome 10"/>
</dbReference>